<reference evidence="12" key="2">
    <citation type="submission" date="2020-09" db="EMBL/GenBank/DDBJ databases">
        <authorList>
            <person name="Yu Y."/>
        </authorList>
    </citation>
    <scope>NUCLEOTIDE SEQUENCE</scope>
    <source>
        <strain evidence="12">KCTC 49039</strain>
    </source>
</reference>
<sequence length="400" mass="42644">MRGGAAAFGGAALALGGRSAWEAAAAPSPTAGSAAPAAPPDASGRATVEFRGARQPGVTTPPQAFGAFVAFDLVEGVDRDALVRLMRIWTDDVERLMAGEPGLADTEPELATVPASLTVTVGYGPGLFTAAGLEDRRPTWLRPLPAFGVDRLEDRWNGGDLVLQVCADDDTTVSHALRLLTKEARTFTTVRWVQRGFRGTPGARPPGTTMRNLMGQVDGTRNPDPGIDPDLVWHPDDGAGWLAGGTSMVVRRIAMDLDTWDELDRSGREQAVGRRLDTGAPLTGTHEHDEPDLAAKDANGLDVIGPFAHIRRARTDDAGQRFLRRAYNYDAPPSPGALSDSGLVFVTFQADVDRQFVPIQQRLDELDLLNEWTTPVGSAVFAVPPGARPGEYLGQVLLDG</sequence>
<evidence type="ECO:0000259" key="11">
    <source>
        <dbReference type="Pfam" id="PF20628"/>
    </source>
</evidence>
<dbReference type="GO" id="GO:0005829">
    <property type="term" value="C:cytosol"/>
    <property type="evidence" value="ECO:0007669"/>
    <property type="project" value="TreeGrafter"/>
</dbReference>
<evidence type="ECO:0000256" key="9">
    <source>
        <dbReference type="SAM" id="MobiDB-lite"/>
    </source>
</evidence>
<feature type="domain" description="Dyp-type peroxidase N-terminal" evidence="10">
    <location>
        <begin position="55"/>
        <end position="198"/>
    </location>
</feature>
<dbReference type="PANTHER" id="PTHR30521:SF4">
    <property type="entry name" value="DEFERROCHELATASE"/>
    <property type="match status" value="1"/>
</dbReference>
<dbReference type="InterPro" id="IPR048327">
    <property type="entry name" value="Dyp_perox_N"/>
</dbReference>
<dbReference type="GO" id="GO:0046872">
    <property type="term" value="F:metal ion binding"/>
    <property type="evidence" value="ECO:0007669"/>
    <property type="project" value="UniProtKB-KW"/>
</dbReference>
<dbReference type="Proteomes" id="UP000610846">
    <property type="component" value="Unassembled WGS sequence"/>
</dbReference>
<keyword evidence="7" id="KW-0408">Iron</keyword>
<keyword evidence="2 12" id="KW-0575">Peroxidase</keyword>
<proteinExistence type="inferred from homology"/>
<evidence type="ECO:0000313" key="12">
    <source>
        <dbReference type="EMBL" id="MBD8079614.1"/>
    </source>
</evidence>
<dbReference type="NCBIfam" id="TIGR01413">
    <property type="entry name" value="Dyp_perox_fam"/>
    <property type="match status" value="1"/>
</dbReference>
<keyword evidence="13" id="KW-1185">Reference proteome</keyword>
<evidence type="ECO:0000313" key="13">
    <source>
        <dbReference type="Proteomes" id="UP000610846"/>
    </source>
</evidence>
<evidence type="ECO:0000256" key="3">
    <source>
        <dbReference type="ARBA" id="ARBA00022617"/>
    </source>
</evidence>
<comment type="similarity">
    <text evidence="8">Belongs to the DyP-type peroxidase family.</text>
</comment>
<dbReference type="SUPFAM" id="SSF54909">
    <property type="entry name" value="Dimeric alpha+beta barrel"/>
    <property type="match status" value="1"/>
</dbReference>
<dbReference type="EMBL" id="JACYHB010000008">
    <property type="protein sequence ID" value="MBD8079614.1"/>
    <property type="molecule type" value="Genomic_DNA"/>
</dbReference>
<accession>A0A927J0G4</accession>
<dbReference type="Pfam" id="PF20628">
    <property type="entry name" value="Dyp_perox_C"/>
    <property type="match status" value="1"/>
</dbReference>
<keyword evidence="4" id="KW-0479">Metal-binding</keyword>
<dbReference type="Pfam" id="PF04261">
    <property type="entry name" value="Dyp_perox_N"/>
    <property type="match status" value="1"/>
</dbReference>
<evidence type="ECO:0000256" key="8">
    <source>
        <dbReference type="ARBA" id="ARBA00025737"/>
    </source>
</evidence>
<feature type="region of interest" description="Disordered" evidence="9">
    <location>
        <begin position="270"/>
        <end position="291"/>
    </location>
</feature>
<keyword evidence="6" id="KW-0560">Oxidoreductase</keyword>
<reference evidence="12" key="1">
    <citation type="journal article" date="2018" name="Curr. Microbiol.">
        <title>Cellulosimicrobium arenosum sp. nov., Isolated from Marine Sediment Sand.</title>
        <authorList>
            <person name="Oh M."/>
            <person name="Kim J.H."/>
            <person name="Yoon J.H."/>
            <person name="Schumann P."/>
            <person name="Kim W."/>
        </authorList>
    </citation>
    <scope>NUCLEOTIDE SEQUENCE</scope>
    <source>
        <strain evidence="12">KCTC 49039</strain>
    </source>
</reference>
<feature type="domain" description="Dyp-type peroxidase C-terminal" evidence="11">
    <location>
        <begin position="210"/>
        <end position="387"/>
    </location>
</feature>
<evidence type="ECO:0000256" key="5">
    <source>
        <dbReference type="ARBA" id="ARBA00022729"/>
    </source>
</evidence>
<evidence type="ECO:0000256" key="1">
    <source>
        <dbReference type="ARBA" id="ARBA00001970"/>
    </source>
</evidence>
<evidence type="ECO:0000259" key="10">
    <source>
        <dbReference type="Pfam" id="PF04261"/>
    </source>
</evidence>
<keyword evidence="3" id="KW-0349">Heme</keyword>
<gene>
    <name evidence="12" type="ORF">IF651_11155</name>
</gene>
<name>A0A927J0G4_9MICO</name>
<evidence type="ECO:0000256" key="2">
    <source>
        <dbReference type="ARBA" id="ARBA00022559"/>
    </source>
</evidence>
<organism evidence="12 13">
    <name type="scientific">Cellulosimicrobium arenosum</name>
    <dbReference type="NCBI Taxonomy" id="2708133"/>
    <lineage>
        <taxon>Bacteria</taxon>
        <taxon>Bacillati</taxon>
        <taxon>Actinomycetota</taxon>
        <taxon>Actinomycetes</taxon>
        <taxon>Micrococcales</taxon>
        <taxon>Promicromonosporaceae</taxon>
        <taxon>Cellulosimicrobium</taxon>
    </lineage>
</organism>
<dbReference type="InterPro" id="IPR011008">
    <property type="entry name" value="Dimeric_a/b-barrel"/>
</dbReference>
<dbReference type="InterPro" id="IPR006314">
    <property type="entry name" value="Dyp_peroxidase"/>
</dbReference>
<evidence type="ECO:0000256" key="7">
    <source>
        <dbReference type="ARBA" id="ARBA00023004"/>
    </source>
</evidence>
<comment type="cofactor">
    <cofactor evidence="1">
        <name>heme b</name>
        <dbReference type="ChEBI" id="CHEBI:60344"/>
    </cofactor>
</comment>
<dbReference type="AlphaFoldDB" id="A0A927J0G4"/>
<evidence type="ECO:0000256" key="6">
    <source>
        <dbReference type="ARBA" id="ARBA00023002"/>
    </source>
</evidence>
<keyword evidence="5" id="KW-0732">Signal</keyword>
<evidence type="ECO:0000256" key="4">
    <source>
        <dbReference type="ARBA" id="ARBA00022723"/>
    </source>
</evidence>
<protein>
    <submittedName>
        <fullName evidence="12">Dyp-type peroxidase</fullName>
    </submittedName>
</protein>
<dbReference type="GO" id="GO:0020037">
    <property type="term" value="F:heme binding"/>
    <property type="evidence" value="ECO:0007669"/>
    <property type="project" value="InterPro"/>
</dbReference>
<comment type="caution">
    <text evidence="12">The sequence shown here is derived from an EMBL/GenBank/DDBJ whole genome shotgun (WGS) entry which is preliminary data.</text>
</comment>
<dbReference type="InterPro" id="IPR048328">
    <property type="entry name" value="Dyp_perox_C"/>
</dbReference>
<dbReference type="PANTHER" id="PTHR30521">
    <property type="entry name" value="DEFERROCHELATASE/PEROXIDASE"/>
    <property type="match status" value="1"/>
</dbReference>
<dbReference type="GO" id="GO:0004601">
    <property type="term" value="F:peroxidase activity"/>
    <property type="evidence" value="ECO:0007669"/>
    <property type="project" value="UniProtKB-KW"/>
</dbReference>
<dbReference type="PROSITE" id="PS51404">
    <property type="entry name" value="DYP_PEROXIDASE"/>
    <property type="match status" value="1"/>
</dbReference>